<dbReference type="OrthoDB" id="2316845at2759"/>
<evidence type="ECO:0000313" key="1">
    <source>
        <dbReference type="EMBL" id="CAG8700437.1"/>
    </source>
</evidence>
<comment type="caution">
    <text evidence="1">The sequence shown here is derived from an EMBL/GenBank/DDBJ whole genome shotgun (WGS) entry which is preliminary data.</text>
</comment>
<feature type="non-terminal residue" evidence="1">
    <location>
        <position position="1"/>
    </location>
</feature>
<dbReference type="Proteomes" id="UP000789396">
    <property type="component" value="Unassembled WGS sequence"/>
</dbReference>
<organism evidence="1 2">
    <name type="scientific">Racocetra fulgida</name>
    <dbReference type="NCBI Taxonomy" id="60492"/>
    <lineage>
        <taxon>Eukaryota</taxon>
        <taxon>Fungi</taxon>
        <taxon>Fungi incertae sedis</taxon>
        <taxon>Mucoromycota</taxon>
        <taxon>Glomeromycotina</taxon>
        <taxon>Glomeromycetes</taxon>
        <taxon>Diversisporales</taxon>
        <taxon>Gigasporaceae</taxon>
        <taxon>Racocetra</taxon>
    </lineage>
</organism>
<keyword evidence="2" id="KW-1185">Reference proteome</keyword>
<accession>A0A9N9HQL4</accession>
<reference evidence="1" key="1">
    <citation type="submission" date="2021-06" db="EMBL/GenBank/DDBJ databases">
        <authorList>
            <person name="Kallberg Y."/>
            <person name="Tangrot J."/>
            <person name="Rosling A."/>
        </authorList>
    </citation>
    <scope>NUCLEOTIDE SEQUENCE</scope>
    <source>
        <strain evidence="1">IN212</strain>
    </source>
</reference>
<dbReference type="EMBL" id="CAJVPZ010020447">
    <property type="protein sequence ID" value="CAG8700437.1"/>
    <property type="molecule type" value="Genomic_DNA"/>
</dbReference>
<proteinExistence type="predicted"/>
<gene>
    <name evidence="1" type="ORF">RFULGI_LOCUS10385</name>
</gene>
<feature type="non-terminal residue" evidence="1">
    <location>
        <position position="139"/>
    </location>
</feature>
<protein>
    <submittedName>
        <fullName evidence="1">9463_t:CDS:1</fullName>
    </submittedName>
</protein>
<dbReference type="AlphaFoldDB" id="A0A9N9HQL4"/>
<name>A0A9N9HQL4_9GLOM</name>
<evidence type="ECO:0000313" key="2">
    <source>
        <dbReference type="Proteomes" id="UP000789396"/>
    </source>
</evidence>
<sequence>YDDATSTDNEDINITSQVSLSDNESDNGIISPQVSSSAYENNKAILPHSVSSIHKNNEATSSHPVSSVHKNDVSLLQGNDIALPAHRNDSEIITNLKIFVQQVVKTVLVAQDNHKDMQNAIRKCDEYTIDLEIPTKIGI</sequence>